<dbReference type="OrthoDB" id="3173358at2"/>
<comment type="subcellular location">
    <subcellularLocation>
        <location evidence="1">Cell membrane</location>
        <topology evidence="1">Multi-pass membrane protein</topology>
    </subcellularLocation>
</comment>
<protein>
    <submittedName>
        <fullName evidence="8">Type II secretion system protein F (GspF)</fullName>
    </submittedName>
</protein>
<evidence type="ECO:0000256" key="1">
    <source>
        <dbReference type="ARBA" id="ARBA00004651"/>
    </source>
</evidence>
<dbReference type="KEGG" id="ddt:AAY81_00760"/>
<evidence type="ECO:0000256" key="6">
    <source>
        <dbReference type="SAM" id="Phobius"/>
    </source>
</evidence>
<evidence type="ECO:0000256" key="4">
    <source>
        <dbReference type="ARBA" id="ARBA00022989"/>
    </source>
</evidence>
<proteinExistence type="predicted"/>
<keyword evidence="4 6" id="KW-1133">Transmembrane helix</keyword>
<evidence type="ECO:0000256" key="3">
    <source>
        <dbReference type="ARBA" id="ARBA00022692"/>
    </source>
</evidence>
<dbReference type="RefSeq" id="WP_066660165.1">
    <property type="nucleotide sequence ID" value="NZ_CP011402.1"/>
</dbReference>
<dbReference type="AlphaFoldDB" id="A0A172RW35"/>
<evidence type="ECO:0000256" key="5">
    <source>
        <dbReference type="ARBA" id="ARBA00023136"/>
    </source>
</evidence>
<evidence type="ECO:0000313" key="9">
    <source>
        <dbReference type="Proteomes" id="UP000182975"/>
    </source>
</evidence>
<dbReference type="STRING" id="79604.AAY81_00760"/>
<gene>
    <name evidence="8" type="ORF">SAMN02910314_00347</name>
</gene>
<name>A0A172RW35_9ACTN</name>
<evidence type="ECO:0000259" key="7">
    <source>
        <dbReference type="Pfam" id="PF00482"/>
    </source>
</evidence>
<sequence>MGERELLAALAILSAGACGVAACWVVFGFARVRIRSGRVQRTSGTGSPLRRVLRNGVGLLGSLSSSALRIGPFRAGCSECVRALATRGYEASTESLASTVLALGIACLVGGAALGSAIGGLLAFLSGWYVACSAASHVLSQRREAARDALPDALRTMASCFGVGFTLSQTFHELESSAPEPLGEVFGRARMELAAGSTVAEALDGMGTCSEAPSELAFLAVALRVQHQAGGSLQHVLEAARESLENEIEIRRSLRVHTAQARLSARVVVGVTLGLLAALSLLSRDFLAPFFASPLGFAMLIVAVIMQLAGIFAVRRILAVEVA</sequence>
<feature type="transmembrane region" description="Helical" evidence="6">
    <location>
        <begin position="121"/>
        <end position="139"/>
    </location>
</feature>
<feature type="transmembrane region" description="Helical" evidence="6">
    <location>
        <begin position="263"/>
        <end position="283"/>
    </location>
</feature>
<dbReference type="PROSITE" id="PS51257">
    <property type="entry name" value="PROKAR_LIPOPROTEIN"/>
    <property type="match status" value="1"/>
</dbReference>
<dbReference type="Pfam" id="PF00482">
    <property type="entry name" value="T2SSF"/>
    <property type="match status" value="1"/>
</dbReference>
<dbReference type="Proteomes" id="UP000182975">
    <property type="component" value="Unassembled WGS sequence"/>
</dbReference>
<reference evidence="9" key="1">
    <citation type="submission" date="2016-10" db="EMBL/GenBank/DDBJ databases">
        <authorList>
            <person name="Varghese N."/>
        </authorList>
    </citation>
    <scope>NUCLEOTIDE SEQUENCE [LARGE SCALE GENOMIC DNA]</scope>
    <source>
        <strain evidence="9">DSM 21843</strain>
    </source>
</reference>
<feature type="transmembrane region" description="Helical" evidence="6">
    <location>
        <begin position="6"/>
        <end position="30"/>
    </location>
</feature>
<dbReference type="InterPro" id="IPR042094">
    <property type="entry name" value="T2SS_GspF_sf"/>
</dbReference>
<dbReference type="GO" id="GO:0005886">
    <property type="term" value="C:plasma membrane"/>
    <property type="evidence" value="ECO:0007669"/>
    <property type="project" value="UniProtKB-SubCell"/>
</dbReference>
<organism evidence="8 9">
    <name type="scientific">Denitrobacterium detoxificans</name>
    <dbReference type="NCBI Taxonomy" id="79604"/>
    <lineage>
        <taxon>Bacteria</taxon>
        <taxon>Bacillati</taxon>
        <taxon>Actinomycetota</taxon>
        <taxon>Coriobacteriia</taxon>
        <taxon>Eggerthellales</taxon>
        <taxon>Eggerthellaceae</taxon>
        <taxon>Denitrobacterium</taxon>
    </lineage>
</organism>
<feature type="domain" description="Type II secretion system protein GspF" evidence="7">
    <location>
        <begin position="153"/>
        <end position="279"/>
    </location>
</feature>
<dbReference type="Gene3D" id="1.20.81.30">
    <property type="entry name" value="Type II secretion system (T2SS), domain F"/>
    <property type="match status" value="1"/>
</dbReference>
<evidence type="ECO:0000313" key="8">
    <source>
        <dbReference type="EMBL" id="SEO46435.1"/>
    </source>
</evidence>
<feature type="transmembrane region" description="Helical" evidence="6">
    <location>
        <begin position="96"/>
        <end position="115"/>
    </location>
</feature>
<keyword evidence="3 6" id="KW-0812">Transmembrane</keyword>
<dbReference type="PANTHER" id="PTHR35007:SF1">
    <property type="entry name" value="PILUS ASSEMBLY PROTEIN"/>
    <property type="match status" value="1"/>
</dbReference>
<keyword evidence="5 6" id="KW-0472">Membrane</keyword>
<accession>A0A172RW35</accession>
<dbReference type="EMBL" id="FOEC01000001">
    <property type="protein sequence ID" value="SEO46435.1"/>
    <property type="molecule type" value="Genomic_DNA"/>
</dbReference>
<dbReference type="PANTHER" id="PTHR35007">
    <property type="entry name" value="INTEGRAL MEMBRANE PROTEIN-RELATED"/>
    <property type="match status" value="1"/>
</dbReference>
<keyword evidence="9" id="KW-1185">Reference proteome</keyword>
<evidence type="ECO:0000256" key="2">
    <source>
        <dbReference type="ARBA" id="ARBA00022475"/>
    </source>
</evidence>
<keyword evidence="2" id="KW-1003">Cell membrane</keyword>
<feature type="transmembrane region" description="Helical" evidence="6">
    <location>
        <begin position="295"/>
        <end position="314"/>
    </location>
</feature>
<dbReference type="InterPro" id="IPR018076">
    <property type="entry name" value="T2SS_GspF_dom"/>
</dbReference>